<organism evidence="1 2">
    <name type="scientific">Karstenula rhodostoma CBS 690.94</name>
    <dbReference type="NCBI Taxonomy" id="1392251"/>
    <lineage>
        <taxon>Eukaryota</taxon>
        <taxon>Fungi</taxon>
        <taxon>Dikarya</taxon>
        <taxon>Ascomycota</taxon>
        <taxon>Pezizomycotina</taxon>
        <taxon>Dothideomycetes</taxon>
        <taxon>Pleosporomycetidae</taxon>
        <taxon>Pleosporales</taxon>
        <taxon>Massarineae</taxon>
        <taxon>Didymosphaeriaceae</taxon>
        <taxon>Karstenula</taxon>
    </lineage>
</organism>
<dbReference type="OrthoDB" id="10540570at2759"/>
<name>A0A9P4PXU7_9PLEO</name>
<dbReference type="AlphaFoldDB" id="A0A9P4PXU7"/>
<protein>
    <submittedName>
        <fullName evidence="1">Uncharacterized protein</fullName>
    </submittedName>
</protein>
<gene>
    <name evidence="1" type="ORF">P171DRAFT_886</name>
</gene>
<evidence type="ECO:0000313" key="1">
    <source>
        <dbReference type="EMBL" id="KAF2451203.1"/>
    </source>
</evidence>
<dbReference type="Proteomes" id="UP000799764">
    <property type="component" value="Unassembled WGS sequence"/>
</dbReference>
<comment type="caution">
    <text evidence="1">The sequence shown here is derived from an EMBL/GenBank/DDBJ whole genome shotgun (WGS) entry which is preliminary data.</text>
</comment>
<sequence>MWHADDPTEQEMELGQRLEPGTKITEPIFIQHKAVMLSLGYLQRLNDDRWKLLESADDLVETVGRVFSPNIERIILDSWCGPHDVFSDIYWEHTARTFQFQHIQPTFVNDSSHDPSIVYMTPDRTVHVREELGHTNEANLMQLVYHLLKFHEILDAAKERLPRLRSLEIKMHTYARDRSIRDDVYFPTSIKATVKEGGLWVHWDDVDFSLGKHHHFVERWRLGGNGGGNYEYGVGSFLSY</sequence>
<proteinExistence type="predicted"/>
<dbReference type="EMBL" id="MU001492">
    <property type="protein sequence ID" value="KAF2451203.1"/>
    <property type="molecule type" value="Genomic_DNA"/>
</dbReference>
<accession>A0A9P4PXU7</accession>
<keyword evidence="2" id="KW-1185">Reference proteome</keyword>
<reference evidence="1" key="1">
    <citation type="journal article" date="2020" name="Stud. Mycol.">
        <title>101 Dothideomycetes genomes: a test case for predicting lifestyles and emergence of pathogens.</title>
        <authorList>
            <person name="Haridas S."/>
            <person name="Albert R."/>
            <person name="Binder M."/>
            <person name="Bloem J."/>
            <person name="Labutti K."/>
            <person name="Salamov A."/>
            <person name="Andreopoulos B."/>
            <person name="Baker S."/>
            <person name="Barry K."/>
            <person name="Bills G."/>
            <person name="Bluhm B."/>
            <person name="Cannon C."/>
            <person name="Castanera R."/>
            <person name="Culley D."/>
            <person name="Daum C."/>
            <person name="Ezra D."/>
            <person name="Gonzalez J."/>
            <person name="Henrissat B."/>
            <person name="Kuo A."/>
            <person name="Liang C."/>
            <person name="Lipzen A."/>
            <person name="Lutzoni F."/>
            <person name="Magnuson J."/>
            <person name="Mondo S."/>
            <person name="Nolan M."/>
            <person name="Ohm R."/>
            <person name="Pangilinan J."/>
            <person name="Park H.-J."/>
            <person name="Ramirez L."/>
            <person name="Alfaro M."/>
            <person name="Sun H."/>
            <person name="Tritt A."/>
            <person name="Yoshinaga Y."/>
            <person name="Zwiers L.-H."/>
            <person name="Turgeon B."/>
            <person name="Goodwin S."/>
            <person name="Spatafora J."/>
            <person name="Crous P."/>
            <person name="Grigoriev I."/>
        </authorList>
    </citation>
    <scope>NUCLEOTIDE SEQUENCE</scope>
    <source>
        <strain evidence="1">CBS 690.94</strain>
    </source>
</reference>
<evidence type="ECO:0000313" key="2">
    <source>
        <dbReference type="Proteomes" id="UP000799764"/>
    </source>
</evidence>